<comment type="catalytic activity">
    <reaction evidence="1 5">
        <text>Hydrolysis of terminal, non-reducing alpha-D-galactose residues in alpha-D-galactosides, including galactose oligosaccharides, galactomannans and galactolipids.</text>
        <dbReference type="EC" id="3.2.1.22"/>
    </reaction>
</comment>
<comment type="caution">
    <text evidence="11">The sequence shown here is derived from an EMBL/GenBank/DDBJ whole genome shotgun (WGS) entry which is preliminary data.</text>
</comment>
<dbReference type="PIRSF" id="PIRSF005536">
    <property type="entry name" value="Agal"/>
    <property type="match status" value="1"/>
</dbReference>
<dbReference type="PROSITE" id="PS00512">
    <property type="entry name" value="ALPHA_GALACTOSIDASE"/>
    <property type="match status" value="1"/>
</dbReference>
<evidence type="ECO:0000259" key="9">
    <source>
        <dbReference type="Pfam" id="PF16874"/>
    </source>
</evidence>
<reference evidence="11 12" key="1">
    <citation type="journal article" date="2016" name="Nat. Biotechnol.">
        <title>Measurement of bacterial replication rates in microbial communities.</title>
        <authorList>
            <person name="Brown C.T."/>
            <person name="Olm M.R."/>
            <person name="Thomas B.C."/>
            <person name="Banfield J.F."/>
        </authorList>
    </citation>
    <scope>NUCLEOTIDE SEQUENCE [LARGE SCALE GENOMIC DNA]</scope>
    <source>
        <strain evidence="11">45_41</strain>
    </source>
</reference>
<dbReference type="InterPro" id="IPR038417">
    <property type="entry name" value="Alpga-gal_N_sf"/>
</dbReference>
<evidence type="ECO:0000256" key="5">
    <source>
        <dbReference type="PIRNR" id="PIRNR005536"/>
    </source>
</evidence>
<feature type="binding site" evidence="7">
    <location>
        <begin position="342"/>
        <end position="343"/>
    </location>
    <ligand>
        <name>substrate</name>
    </ligand>
</feature>
<evidence type="ECO:0000256" key="1">
    <source>
        <dbReference type="ARBA" id="ARBA00001255"/>
    </source>
</evidence>
<evidence type="ECO:0000256" key="6">
    <source>
        <dbReference type="PIRSR" id="PIRSR005536-1"/>
    </source>
</evidence>
<dbReference type="CDD" id="cd14791">
    <property type="entry name" value="GH36"/>
    <property type="match status" value="1"/>
</dbReference>
<proteinExistence type="inferred from homology"/>
<dbReference type="Gene3D" id="2.60.40.1180">
    <property type="entry name" value="Golgi alpha-mannosidase II"/>
    <property type="match status" value="1"/>
</dbReference>
<evidence type="ECO:0000256" key="3">
    <source>
        <dbReference type="ARBA" id="ARBA00022801"/>
    </source>
</evidence>
<dbReference type="EC" id="3.2.1.22" evidence="2 5"/>
<dbReference type="InterPro" id="IPR013780">
    <property type="entry name" value="Glyco_hydro_b"/>
</dbReference>
<dbReference type="PANTHER" id="PTHR43053:SF3">
    <property type="entry name" value="ALPHA-GALACTOSIDASE C-RELATED"/>
    <property type="match status" value="1"/>
</dbReference>
<feature type="binding site" evidence="7">
    <location>
        <begin position="456"/>
        <end position="460"/>
    </location>
    <ligand>
        <name>substrate</name>
    </ligand>
</feature>
<dbReference type="Pfam" id="PF16875">
    <property type="entry name" value="Glyco_hydro_36N"/>
    <property type="match status" value="1"/>
</dbReference>
<dbReference type="Gene3D" id="2.70.98.60">
    <property type="entry name" value="alpha-galactosidase from lactobacil brevis"/>
    <property type="match status" value="1"/>
</dbReference>
<evidence type="ECO:0000256" key="4">
    <source>
        <dbReference type="ARBA" id="ARBA00023295"/>
    </source>
</evidence>
<dbReference type="InterPro" id="IPR013785">
    <property type="entry name" value="Aldolase_TIM"/>
</dbReference>
<feature type="chain" id="PRO_5012050269" description="Alpha-galactosidase" evidence="8">
    <location>
        <begin position="20"/>
        <end position="710"/>
    </location>
</feature>
<dbReference type="AlphaFoldDB" id="A0A1Q6I016"/>
<dbReference type="InterPro" id="IPR031705">
    <property type="entry name" value="Glyco_hydro_36_C"/>
</dbReference>
<keyword evidence="3 5" id="KW-0378">Hydrolase</keyword>
<sequence length="710" mass="81093">MRKTIISLGMAAFAMTGFATTPINITTDDVALRLTVGDDGILRQSYFGKRLADDSYAPLGDGVEAYTTHGYTDQFEPALHINRADNNSSLVLKYVDHKVEAVKPGVTTTTINLADPVYGDAVSLMFTAYGPENVIAARSVITNNSKKDIGLEKYASAMLNFNAPEYYLTEFSGEWGREAAMSSQPLRYGKKVIDTKLGTRANAYVSPFFMLSLDEPATETSGDVVLGTLAWTGNFRFNFEVDQNNRLRVIAGINPYYSAYRLKKGESFETPEFIFTYSSDGIGQATRNFHDWARNHKVKDGNGDRMTLLNNWETTYFDFDEQKLVDMMKDADELGVNMFLLDDGWFGNKYPRRNDHQGLGDWDITAAKLPNGFTPVIEEGKKLGVKFGLWIEPEMVNPKSELYEKHPDWAITLPNRDIVTKRNQLVLDLSNPKVQDYVFSVVDKLLTDWPDIAYFKWDCNSEITNIYSHYLGDDQQHLYVDYVKGLYSVLDRIKAKYPELPMMMCASGGGRCDFKGLEYFTEFWTSDDTDPVERLYIQYGMGHFMPSKVLCAHVATWNGDVKIKFRTNVAMMGKLGYDYNIHEWNDKELAYSKQAVRNYEKLKPAILEGDLYRLISPYSGNHAVNQFMSKDGKMGTIFTFDIYPRWGEHNYNVRLQGLDPKARYDIYEIDRFDAGDFKYGEYTGEYLMEVGIPILTNNRLHSRVYEIKKH</sequence>
<dbReference type="PRINTS" id="PR00743">
    <property type="entry name" value="GLHYDRLASE36"/>
</dbReference>
<gene>
    <name evidence="11" type="ORF">BHV79_10985</name>
</gene>
<feature type="active site" description="Nucleophile" evidence="6">
    <location>
        <position position="458"/>
    </location>
</feature>
<evidence type="ECO:0000313" key="12">
    <source>
        <dbReference type="Proteomes" id="UP000186549"/>
    </source>
</evidence>
<dbReference type="Pfam" id="PF02065">
    <property type="entry name" value="Melibiase"/>
    <property type="match status" value="1"/>
</dbReference>
<dbReference type="PANTHER" id="PTHR43053">
    <property type="entry name" value="GLYCOSIDASE FAMILY 31"/>
    <property type="match status" value="1"/>
</dbReference>
<dbReference type="FunFam" id="3.20.20.70:FF:000118">
    <property type="entry name" value="Alpha-galactosidase"/>
    <property type="match status" value="1"/>
</dbReference>
<evidence type="ECO:0000259" key="10">
    <source>
        <dbReference type="Pfam" id="PF16875"/>
    </source>
</evidence>
<dbReference type="EMBL" id="MNQU01000235">
    <property type="protein sequence ID" value="OKZ32206.1"/>
    <property type="molecule type" value="Genomic_DNA"/>
</dbReference>
<dbReference type="SUPFAM" id="SSF51445">
    <property type="entry name" value="(Trans)glycosidases"/>
    <property type="match status" value="1"/>
</dbReference>
<feature type="domain" description="Glycosyl hydrolase family 36 C-terminal" evidence="9">
    <location>
        <begin position="624"/>
        <end position="706"/>
    </location>
</feature>
<feature type="binding site" evidence="7">
    <location>
        <position position="527"/>
    </location>
    <ligand>
        <name>substrate</name>
    </ligand>
</feature>
<feature type="active site" description="Proton donor" evidence="6">
    <location>
        <position position="527"/>
    </location>
</feature>
<dbReference type="Pfam" id="PF16874">
    <property type="entry name" value="Glyco_hydro_36C"/>
    <property type="match status" value="1"/>
</dbReference>
<dbReference type="InterPro" id="IPR017853">
    <property type="entry name" value="GH"/>
</dbReference>
<dbReference type="Gene3D" id="3.20.20.70">
    <property type="entry name" value="Aldolase class I"/>
    <property type="match status" value="1"/>
</dbReference>
<feature type="signal peptide" evidence="8">
    <location>
        <begin position="1"/>
        <end position="19"/>
    </location>
</feature>
<protein>
    <recommendedName>
        <fullName evidence="2 5">Alpha-galactosidase</fullName>
        <ecNumber evidence="2 5">3.2.1.22</ecNumber>
    </recommendedName>
</protein>
<feature type="domain" description="Glycosyl hydrolase family 36 N-terminal" evidence="10">
    <location>
        <begin position="42"/>
        <end position="263"/>
    </location>
</feature>
<evidence type="ECO:0000313" key="11">
    <source>
        <dbReference type="EMBL" id="OKZ32206.1"/>
    </source>
</evidence>
<accession>A0A1Q6I016</accession>
<feature type="binding site" evidence="7">
    <location>
        <position position="505"/>
    </location>
    <ligand>
        <name>substrate</name>
    </ligand>
</feature>
<comment type="similarity">
    <text evidence="5">Belongs to the glycosyl hydrolase.</text>
</comment>
<dbReference type="InterPro" id="IPR000111">
    <property type="entry name" value="Glyco_hydro_27/36_CS"/>
</dbReference>
<feature type="binding site" evidence="7">
    <location>
        <position position="175"/>
    </location>
    <ligand>
        <name>substrate</name>
    </ligand>
</feature>
<keyword evidence="4 5" id="KW-0326">Glycosidase</keyword>
<feature type="binding site" evidence="7">
    <location>
        <position position="422"/>
    </location>
    <ligand>
        <name>substrate</name>
    </ligand>
</feature>
<evidence type="ECO:0000256" key="7">
    <source>
        <dbReference type="PIRSR" id="PIRSR005536-2"/>
    </source>
</evidence>
<evidence type="ECO:0000256" key="8">
    <source>
        <dbReference type="SAM" id="SignalP"/>
    </source>
</evidence>
<dbReference type="GO" id="GO:0016052">
    <property type="term" value="P:carbohydrate catabolic process"/>
    <property type="evidence" value="ECO:0007669"/>
    <property type="project" value="InterPro"/>
</dbReference>
<name>A0A1Q6I016_BACUN</name>
<dbReference type="InterPro" id="IPR031704">
    <property type="entry name" value="Glyco_hydro_36_N"/>
</dbReference>
<dbReference type="InterPro" id="IPR002252">
    <property type="entry name" value="Glyco_hydro_36"/>
</dbReference>
<keyword evidence="8" id="KW-0732">Signal</keyword>
<dbReference type="GO" id="GO:0004557">
    <property type="term" value="F:alpha-galactosidase activity"/>
    <property type="evidence" value="ECO:0007669"/>
    <property type="project" value="UniProtKB-UniRule"/>
</dbReference>
<dbReference type="Proteomes" id="UP000186549">
    <property type="component" value="Unassembled WGS sequence"/>
</dbReference>
<dbReference type="InterPro" id="IPR050985">
    <property type="entry name" value="Alpha-glycosidase_related"/>
</dbReference>
<organism evidence="11 12">
    <name type="scientific">Bacteroides uniformis</name>
    <dbReference type="NCBI Taxonomy" id="820"/>
    <lineage>
        <taxon>Bacteria</taxon>
        <taxon>Pseudomonadati</taxon>
        <taxon>Bacteroidota</taxon>
        <taxon>Bacteroidia</taxon>
        <taxon>Bacteroidales</taxon>
        <taxon>Bacteroidaceae</taxon>
        <taxon>Bacteroides</taxon>
    </lineage>
</organism>
<evidence type="ECO:0000256" key="2">
    <source>
        <dbReference type="ARBA" id="ARBA00012755"/>
    </source>
</evidence>